<dbReference type="PROSITE" id="PS51257">
    <property type="entry name" value="PROKAR_LIPOPROTEIN"/>
    <property type="match status" value="1"/>
</dbReference>
<keyword evidence="2" id="KW-1185">Reference proteome</keyword>
<dbReference type="OrthoDB" id="6215769at2"/>
<proteinExistence type="predicted"/>
<name>A0A511QK54_9VIBR</name>
<evidence type="ECO:0000313" key="2">
    <source>
        <dbReference type="Proteomes" id="UP000321922"/>
    </source>
</evidence>
<dbReference type="Proteomes" id="UP000321922">
    <property type="component" value="Unassembled WGS sequence"/>
</dbReference>
<evidence type="ECO:0000313" key="1">
    <source>
        <dbReference type="EMBL" id="GEM77710.1"/>
    </source>
</evidence>
<comment type="caution">
    <text evidence="1">The sequence shown here is derived from an EMBL/GenBank/DDBJ whole genome shotgun (WGS) entry which is preliminary data.</text>
</comment>
<protein>
    <recommendedName>
        <fullName evidence="3">Lipoprotein</fullName>
    </recommendedName>
</protein>
<reference evidence="1 2" key="1">
    <citation type="submission" date="2019-07" db="EMBL/GenBank/DDBJ databases">
        <title>Whole genome shotgun sequence of Vibrio sagamiensis NBRC 104589.</title>
        <authorList>
            <person name="Hosoyama A."/>
            <person name="Uohara A."/>
            <person name="Ohji S."/>
            <person name="Ichikawa N."/>
        </authorList>
    </citation>
    <scope>NUCLEOTIDE SEQUENCE [LARGE SCALE GENOMIC DNA]</scope>
    <source>
        <strain evidence="1 2">NBRC 104589</strain>
    </source>
</reference>
<accession>A0A511QK54</accession>
<dbReference type="EMBL" id="BJXJ01000097">
    <property type="protein sequence ID" value="GEM77710.1"/>
    <property type="molecule type" value="Genomic_DNA"/>
</dbReference>
<evidence type="ECO:0008006" key="3">
    <source>
        <dbReference type="Google" id="ProtNLM"/>
    </source>
</evidence>
<gene>
    <name evidence="1" type="ORF">VSA01S_38220</name>
</gene>
<dbReference type="AlphaFoldDB" id="A0A511QK54"/>
<dbReference type="RefSeq" id="WP_039983794.1">
    <property type="nucleotide sequence ID" value="NZ_BAOJ01000305.1"/>
</dbReference>
<organism evidence="1 2">
    <name type="scientific">Vibrio sagamiensis NBRC 104589</name>
    <dbReference type="NCBI Taxonomy" id="1219064"/>
    <lineage>
        <taxon>Bacteria</taxon>
        <taxon>Pseudomonadati</taxon>
        <taxon>Pseudomonadota</taxon>
        <taxon>Gammaproteobacteria</taxon>
        <taxon>Vibrionales</taxon>
        <taxon>Vibrionaceae</taxon>
        <taxon>Vibrio</taxon>
    </lineage>
</organism>
<sequence>MKIIFIFPLTLLMLFGCGGEDQNRGSAPSYPDTGQAEIHFDDLVIADGYDYNPVKSQSLTVDISSRSTERAHVSVYTKFKETSQGQYKPDYKSQIISRALESGATELDFSIADSQQELLAEIWFYDGQAPLQYYFTPEKAAWVMK</sequence>